<gene>
    <name evidence="1" type="ORF">YASMINEVIRUS_620</name>
</gene>
<dbReference type="EMBL" id="UPSH01000001">
    <property type="protein sequence ID" value="VBB18157.1"/>
    <property type="molecule type" value="Genomic_DNA"/>
</dbReference>
<dbReference type="Proteomes" id="UP000594342">
    <property type="component" value="Unassembled WGS sequence"/>
</dbReference>
<protein>
    <submittedName>
        <fullName evidence="1">Uncharacterized protein</fullName>
    </submittedName>
</protein>
<proteinExistence type="predicted"/>
<comment type="caution">
    <text evidence="1">The sequence shown here is derived from an EMBL/GenBank/DDBJ whole genome shotgun (WGS) entry which is preliminary data.</text>
</comment>
<evidence type="ECO:0000313" key="2">
    <source>
        <dbReference type="Proteomes" id="UP000594342"/>
    </source>
</evidence>
<sequence length="150" mass="17528">MSGWLFLDCFFMQTILAEHTDKIRKLRTTDGINKIVSISPVSDDGMLYITLKAKGIFRIKLGYYYTFHCQKYDPKLEMFTKEMRQEKLDKYIVIEGVLNGKDSSISIPIGWNWTSGYEDEKADQKFWDDHDGEGYIDVFDVLKLECLTEP</sequence>
<evidence type="ECO:0000313" key="1">
    <source>
        <dbReference type="EMBL" id="VBB18157.1"/>
    </source>
</evidence>
<reference evidence="1 2" key="1">
    <citation type="submission" date="2018-10" db="EMBL/GenBank/DDBJ databases">
        <authorList>
            <consortium name="IHU Genomes"/>
        </authorList>
    </citation>
    <scope>NUCLEOTIDE SEQUENCE [LARGE SCALE GENOMIC DNA]</scope>
    <source>
        <strain evidence="1 2">A1</strain>
    </source>
</reference>
<name>A0A5K0U8F5_9VIRU</name>
<keyword evidence="2" id="KW-1185">Reference proteome</keyword>
<accession>A0A5K0U8F5</accession>
<organism evidence="1 2">
    <name type="scientific">Yasminevirus sp. GU-2018</name>
    <dbReference type="NCBI Taxonomy" id="2420051"/>
    <lineage>
        <taxon>Viruses</taxon>
        <taxon>Varidnaviria</taxon>
        <taxon>Bamfordvirae</taxon>
        <taxon>Nucleocytoviricota</taxon>
        <taxon>Megaviricetes</taxon>
        <taxon>Imitervirales</taxon>
        <taxon>Mimiviridae</taxon>
        <taxon>Klosneuvirinae</taxon>
        <taxon>Yasminevirus</taxon>
        <taxon>Yasminevirus saudimassiliense</taxon>
    </lineage>
</organism>